<evidence type="ECO:0000256" key="2">
    <source>
        <dbReference type="SAM" id="Phobius"/>
    </source>
</evidence>
<evidence type="ECO:0000256" key="1">
    <source>
        <dbReference type="SAM" id="MobiDB-lite"/>
    </source>
</evidence>
<dbReference type="PANTHER" id="PTHR21845:SF2">
    <property type="entry name" value="MATRIX-REMODELING-ASSOCIATED PROTEIN 7"/>
    <property type="match status" value="1"/>
</dbReference>
<feature type="compositionally biased region" description="Basic and acidic residues" evidence="1">
    <location>
        <begin position="119"/>
        <end position="140"/>
    </location>
</feature>
<evidence type="ECO:0000259" key="3">
    <source>
        <dbReference type="Pfam" id="PF25473"/>
    </source>
</evidence>
<accession>A0A915C331</accession>
<dbReference type="AlphaFoldDB" id="A0A915C331"/>
<dbReference type="WBParaSite" id="PgR083X_g037_t01">
    <property type="protein sequence ID" value="PgR083X_g037_t01"/>
    <property type="gene ID" value="PgR083X_g037"/>
</dbReference>
<dbReference type="InterPro" id="IPR026622">
    <property type="entry name" value="Mxra7"/>
</dbReference>
<keyword evidence="4" id="KW-1185">Reference proteome</keyword>
<keyword evidence="2" id="KW-0472">Membrane</keyword>
<reference evidence="5" key="1">
    <citation type="submission" date="2022-11" db="UniProtKB">
        <authorList>
            <consortium name="WormBaseParasite"/>
        </authorList>
    </citation>
    <scope>IDENTIFICATION</scope>
</reference>
<organism evidence="4 5">
    <name type="scientific">Parascaris univalens</name>
    <name type="common">Nematode worm</name>
    <dbReference type="NCBI Taxonomy" id="6257"/>
    <lineage>
        <taxon>Eukaryota</taxon>
        <taxon>Metazoa</taxon>
        <taxon>Ecdysozoa</taxon>
        <taxon>Nematoda</taxon>
        <taxon>Chromadorea</taxon>
        <taxon>Rhabditida</taxon>
        <taxon>Spirurina</taxon>
        <taxon>Ascaridomorpha</taxon>
        <taxon>Ascaridoidea</taxon>
        <taxon>Ascarididae</taxon>
        <taxon>Parascaris</taxon>
    </lineage>
</organism>
<dbReference type="Pfam" id="PF25473">
    <property type="entry name" value="MXRA7_helical"/>
    <property type="match status" value="1"/>
</dbReference>
<dbReference type="InterPro" id="IPR057534">
    <property type="entry name" value="MXRA7_helical"/>
</dbReference>
<keyword evidence="2" id="KW-1133">Transmembrane helix</keyword>
<protein>
    <recommendedName>
        <fullName evidence="3">Matrix-remodeling-associated protein 7 helical domain-containing protein</fullName>
    </recommendedName>
</protein>
<dbReference type="PANTHER" id="PTHR21845">
    <property type="entry name" value="TRANSMEMBRANE ANCHOR PROTEIN 1"/>
    <property type="match status" value="1"/>
</dbReference>
<dbReference type="Proteomes" id="UP000887569">
    <property type="component" value="Unplaced"/>
</dbReference>
<proteinExistence type="predicted"/>
<keyword evidence="2" id="KW-0812">Transmembrane</keyword>
<feature type="transmembrane region" description="Helical" evidence="2">
    <location>
        <begin position="25"/>
        <end position="45"/>
    </location>
</feature>
<evidence type="ECO:0000313" key="5">
    <source>
        <dbReference type="WBParaSite" id="PgR083X_g037_t01"/>
    </source>
</evidence>
<evidence type="ECO:0000313" key="4">
    <source>
        <dbReference type="Proteomes" id="UP000887569"/>
    </source>
</evidence>
<feature type="domain" description="Matrix-remodeling-associated protein 7 helical" evidence="3">
    <location>
        <begin position="205"/>
        <end position="266"/>
    </location>
</feature>
<feature type="region of interest" description="Disordered" evidence="1">
    <location>
        <begin position="82"/>
        <end position="186"/>
    </location>
</feature>
<sequence length="267" mass="30000">AIDPTTTIFERLCHSWRLISDHANALAVTFAIVSIVITALLWRFVHSREEEQFDSSDSPERIHRGQFNTCVVSSLRRVPQPTAMAAPQCTDRSQLINDGGGRSDSSDESDEVETMLQDPAKREVDSLEEIRAPDNTDIKVKRSNQTGSDDEPKDRIEEVRLTSMDKDGEESGGASSGGLSRKVSASESGRIDLAATLGKLHGKLATAELRARTSRMEREMTEQQRNEEREICNKQLEAIYAMMMNDREKFGMQDKSEIMEQMKLYSI</sequence>
<name>A0A915C331_PARUN</name>
<feature type="compositionally biased region" description="Basic and acidic residues" evidence="1">
    <location>
        <begin position="150"/>
        <end position="166"/>
    </location>
</feature>